<dbReference type="OrthoDB" id="9787782at2"/>
<dbReference type="Pfam" id="PF01841">
    <property type="entry name" value="Transglut_core"/>
    <property type="match status" value="1"/>
</dbReference>
<dbReference type="SUPFAM" id="SSF54001">
    <property type="entry name" value="Cysteine proteinases"/>
    <property type="match status" value="1"/>
</dbReference>
<dbReference type="InterPro" id="IPR013589">
    <property type="entry name" value="Bac_transglu_N"/>
</dbReference>
<dbReference type="Gene3D" id="3.10.620.30">
    <property type="match status" value="1"/>
</dbReference>
<dbReference type="GO" id="GO:0003810">
    <property type="term" value="F:protein-glutamine gamma-glutamyltransferase activity"/>
    <property type="evidence" value="ECO:0007669"/>
    <property type="project" value="UniProtKB-EC"/>
</dbReference>
<dbReference type="SMART" id="SM00460">
    <property type="entry name" value="TGc"/>
    <property type="match status" value="1"/>
</dbReference>
<name>A0A5C5ZSR7_9BACT</name>
<keyword evidence="2" id="KW-0012">Acyltransferase</keyword>
<sequence>MRYRVTHITRYLCTDRVSVGHNEAWVKPVEDRDQKLLAYRLEIDPAPSSLASRSDFFGNEVAMFSFFQGYESLEVRSVSEIDRQTPAAPAPDATPPWESVCDTTQLGDSDQRLRVIQFAYPSPRTPSDEAIGGYTRESFAAGRPVLAAAWELMSRVHADFEYDPNATHVGTPVEEAFALKRGVCQDFAHVMLAGLRSIGLPARYVSGYLRTKPPEGKPRLVGADASHAWVDVWCGAEHGWVALDPTNDVLVGVDHLVAARGRDYSDVPPLRGVFLGGVHPQMEVSVDTAPLDEQGEESSPAEATR</sequence>
<feature type="domain" description="Transglutaminase-like" evidence="1">
    <location>
        <begin position="176"/>
        <end position="247"/>
    </location>
</feature>
<dbReference type="EMBL" id="SJPQ01000001">
    <property type="protein sequence ID" value="TWT90582.1"/>
    <property type="molecule type" value="Genomic_DNA"/>
</dbReference>
<proteinExistence type="predicted"/>
<keyword evidence="2" id="KW-0808">Transferase</keyword>
<evidence type="ECO:0000313" key="2">
    <source>
        <dbReference type="EMBL" id="TWT90582.1"/>
    </source>
</evidence>
<reference evidence="2 3" key="1">
    <citation type="submission" date="2019-02" db="EMBL/GenBank/DDBJ databases">
        <title>Deep-cultivation of Planctomycetes and their phenomic and genomic characterization uncovers novel biology.</title>
        <authorList>
            <person name="Wiegand S."/>
            <person name="Jogler M."/>
            <person name="Boedeker C."/>
            <person name="Pinto D."/>
            <person name="Vollmers J."/>
            <person name="Rivas-Marin E."/>
            <person name="Kohn T."/>
            <person name="Peeters S.H."/>
            <person name="Heuer A."/>
            <person name="Rast P."/>
            <person name="Oberbeckmann S."/>
            <person name="Bunk B."/>
            <person name="Jeske O."/>
            <person name="Meyerdierks A."/>
            <person name="Storesund J.E."/>
            <person name="Kallscheuer N."/>
            <person name="Luecker S."/>
            <person name="Lage O.M."/>
            <person name="Pohl T."/>
            <person name="Merkel B.J."/>
            <person name="Hornburger P."/>
            <person name="Mueller R.-W."/>
            <person name="Bruemmer F."/>
            <person name="Labrenz M."/>
            <person name="Spormann A.M."/>
            <person name="Op Den Camp H."/>
            <person name="Overmann J."/>
            <person name="Amann R."/>
            <person name="Jetten M.S.M."/>
            <person name="Mascher T."/>
            <person name="Medema M.H."/>
            <person name="Devos D.P."/>
            <person name="Kaster A.-K."/>
            <person name="Ovreas L."/>
            <person name="Rohde M."/>
            <person name="Galperin M.Y."/>
            <person name="Jogler C."/>
        </authorList>
    </citation>
    <scope>NUCLEOTIDE SEQUENCE [LARGE SCALE GENOMIC DNA]</scope>
    <source>
        <strain evidence="2 3">Mal64</strain>
    </source>
</reference>
<comment type="caution">
    <text evidence="2">The sequence shown here is derived from an EMBL/GenBank/DDBJ whole genome shotgun (WGS) entry which is preliminary data.</text>
</comment>
<protein>
    <submittedName>
        <fullName evidence="2">Protein-glutamine gamma-glutamyltransferase</fullName>
        <ecNumber evidence="2">2.3.2.13</ecNumber>
    </submittedName>
</protein>
<dbReference type="PANTHER" id="PTHR33490">
    <property type="entry name" value="BLR5614 PROTEIN-RELATED"/>
    <property type="match status" value="1"/>
</dbReference>
<keyword evidence="3" id="KW-1185">Reference proteome</keyword>
<dbReference type="AlphaFoldDB" id="A0A5C5ZSR7"/>
<dbReference type="Proteomes" id="UP000315440">
    <property type="component" value="Unassembled WGS sequence"/>
</dbReference>
<dbReference type="InterPro" id="IPR002931">
    <property type="entry name" value="Transglutaminase-like"/>
</dbReference>
<dbReference type="RefSeq" id="WP_146397582.1">
    <property type="nucleotide sequence ID" value="NZ_SJPQ01000001.1"/>
</dbReference>
<dbReference type="PANTHER" id="PTHR33490:SF7">
    <property type="entry name" value="BLR2979 PROTEIN"/>
    <property type="match status" value="1"/>
</dbReference>
<dbReference type="Pfam" id="PF08379">
    <property type="entry name" value="Bact_transglu_N"/>
    <property type="match status" value="1"/>
</dbReference>
<gene>
    <name evidence="2" type="primary">tgpA</name>
    <name evidence="2" type="ORF">Mal64_09760</name>
</gene>
<dbReference type="EC" id="2.3.2.13" evidence="2"/>
<evidence type="ECO:0000259" key="1">
    <source>
        <dbReference type="SMART" id="SM00460"/>
    </source>
</evidence>
<dbReference type="InterPro" id="IPR038765">
    <property type="entry name" value="Papain-like_cys_pep_sf"/>
</dbReference>
<evidence type="ECO:0000313" key="3">
    <source>
        <dbReference type="Proteomes" id="UP000315440"/>
    </source>
</evidence>
<accession>A0A5C5ZSR7</accession>
<organism evidence="2 3">
    <name type="scientific">Pseudobythopirellula maris</name>
    <dbReference type="NCBI Taxonomy" id="2527991"/>
    <lineage>
        <taxon>Bacteria</taxon>
        <taxon>Pseudomonadati</taxon>
        <taxon>Planctomycetota</taxon>
        <taxon>Planctomycetia</taxon>
        <taxon>Pirellulales</taxon>
        <taxon>Lacipirellulaceae</taxon>
        <taxon>Pseudobythopirellula</taxon>
    </lineage>
</organism>